<evidence type="ECO:0000313" key="2">
    <source>
        <dbReference type="Proteomes" id="UP000500857"/>
    </source>
</evidence>
<proteinExistence type="predicted"/>
<sequence>MERNPYTLATVFNHLRSHAEPFVLRDNGQPPEWSDEALHRTLYERQSELYALLALAGGVQTVQRERVLFQLLRASRVGLDDNVRRTLDRVTRILLESLGADRVLRVFLAVRRERANHKHARKAILRYILNHPQFEDLLGSRRPAVADSLEHAIGKNVARACAKWLAEGERSRQTYVRRNLLRFARDPARVESLFPTLYRGGVRSLATGAYQQTHRDRAEPLDREPERPKTVTATNRGDIAATLVHLYRGGSSPELERAVDAYVEAAARPLPYFEGKVAVVLDGSTSTRGYGEREYCTIAQSVAFQRVLQRRCDRLEVFPVGGSGTLPQPQGPSDLATATIAAIESQPDLVAIVSDGYENTYPGDLARVTATFAQLGIQTPVVFCHSKFSPNDDLSLRRNAPNLPQFEFWHQEDFEGVLVALFSFVEGEKGERTIHNFLLKKLEIVEQWLDRPLEKAA</sequence>
<accession>A0A6H1TU24</accession>
<gene>
    <name evidence="1" type="ORF">HCG48_05650</name>
</gene>
<dbReference type="EMBL" id="CP051167">
    <property type="protein sequence ID" value="QIZ70118.1"/>
    <property type="molecule type" value="Genomic_DNA"/>
</dbReference>
<protein>
    <submittedName>
        <fullName evidence="1">VWA domain-containing protein</fullName>
    </submittedName>
</protein>
<dbReference type="RefSeq" id="WP_168568275.1">
    <property type="nucleotide sequence ID" value="NZ_CP051167.1"/>
</dbReference>
<name>A0A6H1TU24_9CYAN</name>
<evidence type="ECO:0000313" key="1">
    <source>
        <dbReference type="EMBL" id="QIZ70118.1"/>
    </source>
</evidence>
<dbReference type="Proteomes" id="UP000500857">
    <property type="component" value="Chromosome"/>
</dbReference>
<organism evidence="1 2">
    <name type="scientific">Oxynema aestuarii AP17</name>
    <dbReference type="NCBI Taxonomy" id="2064643"/>
    <lineage>
        <taxon>Bacteria</taxon>
        <taxon>Bacillati</taxon>
        <taxon>Cyanobacteriota</taxon>
        <taxon>Cyanophyceae</taxon>
        <taxon>Oscillatoriophycideae</taxon>
        <taxon>Oscillatoriales</taxon>
        <taxon>Oscillatoriaceae</taxon>
        <taxon>Oxynema</taxon>
        <taxon>Oxynema aestuarii</taxon>
    </lineage>
</organism>
<dbReference type="AlphaFoldDB" id="A0A6H1TU24"/>
<keyword evidence="2" id="KW-1185">Reference proteome</keyword>
<dbReference type="KEGG" id="oxy:HCG48_05650"/>
<reference evidence="1 2" key="1">
    <citation type="submission" date="2020-04" db="EMBL/GenBank/DDBJ databases">
        <authorList>
            <person name="Basu S."/>
            <person name="Maruthanayagam V."/>
            <person name="Chakraborty S."/>
            <person name="Pramanik A."/>
            <person name="Mukherjee J."/>
            <person name="Brink B."/>
        </authorList>
    </citation>
    <scope>NUCLEOTIDE SEQUENCE [LARGE SCALE GENOMIC DNA]</scope>
    <source>
        <strain evidence="1 2">AP17</strain>
    </source>
</reference>